<dbReference type="EMBL" id="BNAR01000004">
    <property type="protein sequence ID" value="GHH39327.1"/>
    <property type="molecule type" value="Genomic_DNA"/>
</dbReference>
<proteinExistence type="predicted"/>
<keyword evidence="2" id="KW-1185">Reference proteome</keyword>
<protein>
    <submittedName>
        <fullName evidence="1">Uncharacterized protein</fullName>
    </submittedName>
</protein>
<comment type="caution">
    <text evidence="1">The sequence shown here is derived from an EMBL/GenBank/DDBJ whole genome shotgun (WGS) entry which is preliminary data.</text>
</comment>
<reference evidence="2" key="1">
    <citation type="journal article" date="2019" name="Int. J. Syst. Evol. Microbiol.">
        <title>The Global Catalogue of Microorganisms (GCM) 10K type strain sequencing project: providing services to taxonomists for standard genome sequencing and annotation.</title>
        <authorList>
            <consortium name="The Broad Institute Genomics Platform"/>
            <consortium name="The Broad Institute Genome Sequencing Center for Infectious Disease"/>
            <person name="Wu L."/>
            <person name="Ma J."/>
        </authorList>
    </citation>
    <scope>NUCLEOTIDE SEQUENCE [LARGE SCALE GENOMIC DNA]</scope>
    <source>
        <strain evidence="2">CGMCC 4.7367</strain>
    </source>
</reference>
<name>A0ABQ3MDP7_9PSEU</name>
<evidence type="ECO:0000313" key="1">
    <source>
        <dbReference type="EMBL" id="GHH39327.1"/>
    </source>
</evidence>
<organism evidence="1 2">
    <name type="scientific">Lentzea cavernae</name>
    <dbReference type="NCBI Taxonomy" id="2020703"/>
    <lineage>
        <taxon>Bacteria</taxon>
        <taxon>Bacillati</taxon>
        <taxon>Actinomycetota</taxon>
        <taxon>Actinomycetes</taxon>
        <taxon>Pseudonocardiales</taxon>
        <taxon>Pseudonocardiaceae</taxon>
        <taxon>Lentzea</taxon>
    </lineage>
</organism>
<gene>
    <name evidence="1" type="ORF">GCM10017774_30790</name>
</gene>
<evidence type="ECO:0000313" key="2">
    <source>
        <dbReference type="Proteomes" id="UP000605568"/>
    </source>
</evidence>
<dbReference type="Proteomes" id="UP000605568">
    <property type="component" value="Unassembled WGS sequence"/>
</dbReference>
<accession>A0ABQ3MDP7</accession>
<sequence>MSRIRRGDMSHVGLLDSSAGDRRPLLRWHRPTDHAGIVEVPGAPGLFHTTNAAGNNPLRRAADKMRELADLLGVRDLTLRPDAYIEVFGRDSTVAHPQIEMGGDVFPVHVKTSKNRPFEGAARVNIVSGVCLFSDRRLRTLDVTGRDVRLLQPKTQPPMEKIVSLRVDDRMSLYEYESSLRQMALVRGLLASIPASTPVSVTLDLPRAQYYLFLVDALKCGMVGTDLALAWFDEVDLRRRRVAELMVDEISRPGLRTGRSCPIQLATAFDDLADHVRSVVSSDGVPEIEDCVAVLDTSGDDMWDLLRTTWTPRTFHDLGYAGYTIEKMRASLNVEGKPPELGLMVDSASEGRGHSAAESVQRDLARRHPGLSFAMAGLYSLEKLMVAGDSRPLRSLYFNDPGTVAVDTTGTEVDLIRATYELYHH</sequence>